<evidence type="ECO:0000256" key="1">
    <source>
        <dbReference type="ARBA" id="ARBA00022729"/>
    </source>
</evidence>
<protein>
    <submittedName>
        <fullName evidence="6">Carbohydrate-binding protein</fullName>
    </submittedName>
</protein>
<keyword evidence="2" id="KW-0378">Hydrolase</keyword>
<dbReference type="InterPro" id="IPR035986">
    <property type="entry name" value="PKD_dom_sf"/>
</dbReference>
<dbReference type="EMBL" id="CP076129">
    <property type="protein sequence ID" value="QWG10106.1"/>
    <property type="molecule type" value="Genomic_DNA"/>
</dbReference>
<evidence type="ECO:0000256" key="3">
    <source>
        <dbReference type="ARBA" id="ARBA00023295"/>
    </source>
</evidence>
<dbReference type="CDD" id="cd11304">
    <property type="entry name" value="Cadherin_repeat"/>
    <property type="match status" value="1"/>
</dbReference>
<dbReference type="InterPro" id="IPR001547">
    <property type="entry name" value="Glyco_hydro_5"/>
</dbReference>
<dbReference type="InterPro" id="IPR006584">
    <property type="entry name" value="Cellulose-bd_IV"/>
</dbReference>
<feature type="signal peptide" evidence="4">
    <location>
        <begin position="1"/>
        <end position="23"/>
    </location>
</feature>
<dbReference type="InterPro" id="IPR029865">
    <property type="entry name" value="KIAA0319-like"/>
</dbReference>
<feature type="chain" id="PRO_5045973474" evidence="4">
    <location>
        <begin position="24"/>
        <end position="1294"/>
    </location>
</feature>
<dbReference type="Gene3D" id="2.60.40.1080">
    <property type="match status" value="1"/>
</dbReference>
<evidence type="ECO:0000256" key="4">
    <source>
        <dbReference type="SAM" id="SignalP"/>
    </source>
</evidence>
<dbReference type="Pfam" id="PF18962">
    <property type="entry name" value="Por_Secre_tail"/>
    <property type="match status" value="1"/>
</dbReference>
<dbReference type="InterPro" id="IPR018087">
    <property type="entry name" value="Glyco_hydro_5_CS"/>
</dbReference>
<dbReference type="SUPFAM" id="SSF49299">
    <property type="entry name" value="PKD domain"/>
    <property type="match status" value="3"/>
</dbReference>
<dbReference type="NCBIfam" id="TIGR04183">
    <property type="entry name" value="Por_Secre_tail"/>
    <property type="match status" value="1"/>
</dbReference>
<gene>
    <name evidence="6" type="ORF">KM029_20705</name>
</gene>
<dbReference type="InterPro" id="IPR003305">
    <property type="entry name" value="CenC_carb-bd"/>
</dbReference>
<dbReference type="InterPro" id="IPR008979">
    <property type="entry name" value="Galactose-bd-like_sf"/>
</dbReference>
<feature type="domain" description="CBM6" evidence="5">
    <location>
        <begin position="1076"/>
        <end position="1196"/>
    </location>
</feature>
<reference evidence="6 7" key="1">
    <citation type="submission" date="2021-05" db="EMBL/GenBank/DDBJ databases">
        <title>Comparative genomic studies on the polysaccharide-degrading batcterial strains of the Flammeovirga genus.</title>
        <authorList>
            <person name="Zewei F."/>
            <person name="Zheng Z."/>
            <person name="Yu L."/>
            <person name="Ruyue G."/>
            <person name="Yanhong M."/>
            <person name="Yuanyuan C."/>
            <person name="Jingyan G."/>
            <person name="Wenjun H."/>
        </authorList>
    </citation>
    <scope>NUCLEOTIDE SEQUENCE [LARGE SCALE GENOMIC DNA]</scope>
    <source>
        <strain evidence="6 7">YS10</strain>
    </source>
</reference>
<dbReference type="SUPFAM" id="SSF51445">
    <property type="entry name" value="(Trans)glycosidases"/>
    <property type="match status" value="1"/>
</dbReference>
<dbReference type="InterPro" id="IPR013783">
    <property type="entry name" value="Ig-like_fold"/>
</dbReference>
<dbReference type="PROSITE" id="PS51175">
    <property type="entry name" value="CBM6"/>
    <property type="match status" value="2"/>
</dbReference>
<dbReference type="Gene3D" id="2.60.120.260">
    <property type="entry name" value="Galactose-binding domain-like"/>
    <property type="match status" value="3"/>
</dbReference>
<dbReference type="Pfam" id="PF00150">
    <property type="entry name" value="Cellulase"/>
    <property type="match status" value="1"/>
</dbReference>
<dbReference type="Proteomes" id="UP000682802">
    <property type="component" value="Chromosome 2"/>
</dbReference>
<dbReference type="Gene3D" id="3.20.20.80">
    <property type="entry name" value="Glycosidases"/>
    <property type="match status" value="1"/>
</dbReference>
<dbReference type="PROSITE" id="PS00659">
    <property type="entry name" value="GLYCOSYL_HYDROL_F5"/>
    <property type="match status" value="1"/>
</dbReference>
<organism evidence="6 7">
    <name type="scientific">Flammeovirga kamogawensis</name>
    <dbReference type="NCBI Taxonomy" id="373891"/>
    <lineage>
        <taxon>Bacteria</taxon>
        <taxon>Pseudomonadati</taxon>
        <taxon>Bacteroidota</taxon>
        <taxon>Cytophagia</taxon>
        <taxon>Cytophagales</taxon>
        <taxon>Flammeovirgaceae</taxon>
        <taxon>Flammeovirga</taxon>
    </lineage>
</organism>
<dbReference type="InterPro" id="IPR026444">
    <property type="entry name" value="Secre_tail"/>
</dbReference>
<evidence type="ECO:0000256" key="2">
    <source>
        <dbReference type="ARBA" id="ARBA00022801"/>
    </source>
</evidence>
<dbReference type="RefSeq" id="WP_158631234.1">
    <property type="nucleotide sequence ID" value="NZ_CP076129.1"/>
</dbReference>
<dbReference type="Pfam" id="PF03422">
    <property type="entry name" value="CBM_6"/>
    <property type="match status" value="2"/>
</dbReference>
<dbReference type="SMART" id="SM00606">
    <property type="entry name" value="CBD_IV"/>
    <property type="match status" value="2"/>
</dbReference>
<dbReference type="PANTHER" id="PTHR46182">
    <property type="entry name" value="FI19480P1"/>
    <property type="match status" value="1"/>
</dbReference>
<evidence type="ECO:0000259" key="5">
    <source>
        <dbReference type="PROSITE" id="PS51175"/>
    </source>
</evidence>
<keyword evidence="7" id="KW-1185">Reference proteome</keyword>
<dbReference type="InterPro" id="IPR005084">
    <property type="entry name" value="CBM6"/>
</dbReference>
<dbReference type="CDD" id="cd04080">
    <property type="entry name" value="CBM6_cellulase-like"/>
    <property type="match status" value="2"/>
</dbReference>
<keyword evidence="1 4" id="KW-0732">Signal</keyword>
<keyword evidence="3" id="KW-0326">Glycosidase</keyword>
<dbReference type="InterPro" id="IPR017853">
    <property type="entry name" value="GH"/>
</dbReference>
<dbReference type="Pfam" id="PF02018">
    <property type="entry name" value="CBM_4_9"/>
    <property type="match status" value="1"/>
</dbReference>
<dbReference type="SMART" id="SM00089">
    <property type="entry name" value="PKD"/>
    <property type="match status" value="2"/>
</dbReference>
<name>A0ABX8H2Q1_9BACT</name>
<dbReference type="SUPFAM" id="SSF49785">
    <property type="entry name" value="Galactose-binding domain-like"/>
    <property type="match status" value="3"/>
</dbReference>
<dbReference type="InterPro" id="IPR022409">
    <property type="entry name" value="PKD/Chitinase_dom"/>
</dbReference>
<evidence type="ECO:0000313" key="6">
    <source>
        <dbReference type="EMBL" id="QWG10106.1"/>
    </source>
</evidence>
<evidence type="ECO:0000313" key="7">
    <source>
        <dbReference type="Proteomes" id="UP000682802"/>
    </source>
</evidence>
<dbReference type="Gene3D" id="2.60.40.10">
    <property type="entry name" value="Immunoglobulins"/>
    <property type="match status" value="3"/>
</dbReference>
<sequence>MNYTKKTIVLLCCLLVAASQVFAGTLRTNGTMTSTLKANDFAVTTPGLLQAENYTNVTGDVEVETSTDTDGTTTVGYFDPGDVLSFATNVPTAFSAKIKFRVASLPGGDLVLTTNNGDLLTIQIPSTGGWTNWQTQEIIVDFPVSNVLNIGTTTGAININWIEVEENDCPSPALASLTIKAESLSVLPNNSVQLFLEAFDGCGVPVAVAAQWSANAPNGLFIAGDNETTEIISVQAGGLTTSVTVKVESLSKRYNFVVNHHGRLQASGNSIVGKNGETVSLAGNSLFWSSAAPTWYSKTTVDWLVDDWNTQVIRATMSVNPKDGAGVPWNSNDYVQSPEYTMGLMQNVINAAIENDIYVMVDFHEHYSDQYTAEAIKFFGDIAKQYNGYDNIIYELWNEPINDSWGTVKNHADQVIAEIRKYDPDNLIVVGTPFYSQRVDDAAANQIQDNNVAYALHGYAIEPAHGALRKGYSVPTVGTEWGIGINDNGGGETGAWLNYWRNQDGGKIHVMWAVNNKQVNGDENWSILNANVNAEGGWSTNDLSTSGRFQRDVMRGWIDYTPEVACSNEALESITINAAATSVTVGLPLTLSVTGTSTCDNAWNLQGEWSANVSNGIFTATEVGVYTVTYTDQGVTATLQVTVTPNQAPIANAGADQFLVQPLTALNLLGSATDVEGDALTYSWSQISGPISTSIESPNSLRPLVQGLSILGEYEFELIVNDANGQTSDIVKITTVANTPPTVNAGVNQNVILGTNANLLATATDAEGDNLLYSWSQINGPINGTIINSNAAQATVSGLIELGVYTFEVNVTDGTSTVSDQVTVEVTPVVNLLSNGDFSAGTSAWTSFVFESATASNTEVNGVFKSTINYGGWENWHVQFYQGDLTIENSQSYTLKFKARAASNRSIQVGVEKNGSPYTGHFSANPQLTTTMQQFEFEFTMANPTDTNARVAFNLGNAYADVEIDDVVLLPGTGLPSNEAPVVTVGEDEFLSKGTTSTTLTGSATDADNGPQIVTYTWSQTSGPAVTIVSPTAQVTAVTGLTNGGVYTFTLTASDGEDTANANVVIEVENDNIILTRIEAENYSGMNGVQTEACSEGGLNVGYIDAWDWLSFDNINIPTTGTYTISYRVASQNGGGRLKFEKAGGSVNYGEISIPSTGGWQNWTTVSHQVTLTAGTQNFAIAVLEGGFNINWLEISSGSSSSARTMDNSELEQELTSQMISIYPNPVQQQLSIEGLSKSASKVEIYSTGGMVVESIDLSENKTLNVSVENLKAGVYLLRVYDNDIIQTKKFIKR</sequence>
<accession>A0ABX8H2Q1</accession>
<feature type="domain" description="CBM6" evidence="5">
    <location>
        <begin position="47"/>
        <end position="165"/>
    </location>
</feature>
<dbReference type="Pfam" id="PF22352">
    <property type="entry name" value="K319L-like_PKD"/>
    <property type="match status" value="3"/>
</dbReference>
<proteinExistence type="predicted"/>
<dbReference type="PANTHER" id="PTHR46182:SF2">
    <property type="entry name" value="FI19480P1"/>
    <property type="match status" value="1"/>
</dbReference>